<dbReference type="Proteomes" id="UP000076715">
    <property type="component" value="Unassembled WGS sequence"/>
</dbReference>
<organism evidence="1 2">
    <name type="scientific">Aquimarina aggregata</name>
    <dbReference type="NCBI Taxonomy" id="1642818"/>
    <lineage>
        <taxon>Bacteria</taxon>
        <taxon>Pseudomonadati</taxon>
        <taxon>Bacteroidota</taxon>
        <taxon>Flavobacteriia</taxon>
        <taxon>Flavobacteriales</taxon>
        <taxon>Flavobacteriaceae</taxon>
        <taxon>Aquimarina</taxon>
    </lineage>
</organism>
<keyword evidence="2" id="KW-1185">Reference proteome</keyword>
<dbReference type="NCBIfam" id="NF004861">
    <property type="entry name" value="PRK06217.1"/>
    <property type="match status" value="1"/>
</dbReference>
<sequence>MKIHIFGASGSGTTTLANQLEQRFGWKHLDADDYYWKKTNPPFKEKIPLQERNIKLLNDFKAYDSVIVSGSMVSWGKEWEKAFDVVIFLYVPPKIRMGRLQHRELERYGELLEDNEDIRKNSKAFLKWAQQYDNPIFEGRSLNVHMRWLEKLECQILKIEGDTTVEERIDLVLNKLCSDKNDRI</sequence>
<protein>
    <recommendedName>
        <fullName evidence="3">Adenylate kinase</fullName>
    </recommendedName>
</protein>
<dbReference type="InterPro" id="IPR052922">
    <property type="entry name" value="Cytidylate_Kinase-2"/>
</dbReference>
<gene>
    <name evidence="1" type="ORF">AWE51_17410</name>
</gene>
<dbReference type="PANTHER" id="PTHR37816">
    <property type="entry name" value="YALI0E33011P"/>
    <property type="match status" value="1"/>
</dbReference>
<dbReference type="Gene3D" id="3.40.50.300">
    <property type="entry name" value="P-loop containing nucleotide triphosphate hydrolases"/>
    <property type="match status" value="1"/>
</dbReference>
<dbReference type="PANTHER" id="PTHR37816:SF2">
    <property type="entry name" value="DNA TOPOLOGY MODULATION PROTEIN FLAR-RELATED PROTEIN"/>
    <property type="match status" value="1"/>
</dbReference>
<name>A0A162WYX4_9FLAO</name>
<comment type="caution">
    <text evidence="1">The sequence shown here is derived from an EMBL/GenBank/DDBJ whole genome shotgun (WGS) entry which is preliminary data.</text>
</comment>
<dbReference type="OrthoDB" id="9813917at2"/>
<evidence type="ECO:0000313" key="2">
    <source>
        <dbReference type="Proteomes" id="UP000076715"/>
    </source>
</evidence>
<dbReference type="InterPro" id="IPR027417">
    <property type="entry name" value="P-loop_NTPase"/>
</dbReference>
<dbReference type="RefSeq" id="WP_066319238.1">
    <property type="nucleotide sequence ID" value="NZ_LQRT01000058.1"/>
</dbReference>
<dbReference type="Pfam" id="PF13238">
    <property type="entry name" value="AAA_18"/>
    <property type="match status" value="1"/>
</dbReference>
<reference evidence="1 2" key="1">
    <citation type="submission" date="2016-01" db="EMBL/GenBank/DDBJ databases">
        <title>The draft genome sequence of Aquimarina sp. RZW4-3-2.</title>
        <authorList>
            <person name="Wang Y."/>
        </authorList>
    </citation>
    <scope>NUCLEOTIDE SEQUENCE [LARGE SCALE GENOMIC DNA]</scope>
    <source>
        <strain evidence="1 2">RZW4-3-2</strain>
    </source>
</reference>
<proteinExistence type="predicted"/>
<dbReference type="EMBL" id="LQRT01000058">
    <property type="protein sequence ID" value="KZS38335.1"/>
    <property type="molecule type" value="Genomic_DNA"/>
</dbReference>
<evidence type="ECO:0000313" key="1">
    <source>
        <dbReference type="EMBL" id="KZS38335.1"/>
    </source>
</evidence>
<accession>A0A162WYX4</accession>
<dbReference type="AlphaFoldDB" id="A0A162WYX4"/>
<dbReference type="SUPFAM" id="SSF52540">
    <property type="entry name" value="P-loop containing nucleoside triphosphate hydrolases"/>
    <property type="match status" value="1"/>
</dbReference>
<evidence type="ECO:0008006" key="3">
    <source>
        <dbReference type="Google" id="ProtNLM"/>
    </source>
</evidence>
<dbReference type="STRING" id="1642818.AWE51_17410"/>